<dbReference type="Pfam" id="PF01168">
    <property type="entry name" value="Ala_racemase_N"/>
    <property type="match status" value="1"/>
</dbReference>
<dbReference type="InterPro" id="IPR011079">
    <property type="entry name" value="Ala_racemase_C"/>
</dbReference>
<comment type="cofactor">
    <cofactor evidence="1 4 5">
        <name>pyridoxal 5'-phosphate</name>
        <dbReference type="ChEBI" id="CHEBI:597326"/>
    </cofactor>
</comment>
<keyword evidence="9" id="KW-1185">Reference proteome</keyword>
<dbReference type="Proteomes" id="UP000000739">
    <property type="component" value="Chromosome"/>
</dbReference>
<dbReference type="EMBL" id="CP001322">
    <property type="protein sequence ID" value="ACL03903.1"/>
    <property type="molecule type" value="Genomic_DNA"/>
</dbReference>
<comment type="similarity">
    <text evidence="4">Belongs to the alanine racemase family.</text>
</comment>
<feature type="active site" description="Proton acceptor; specific for L-alanine" evidence="4">
    <location>
        <position position="255"/>
    </location>
</feature>
<gene>
    <name evidence="8" type="ordered locus">Dalk_2210</name>
</gene>
<feature type="binding site" evidence="4 6">
    <location>
        <position position="133"/>
    </location>
    <ligand>
        <name>substrate</name>
    </ligand>
</feature>
<dbReference type="PANTHER" id="PTHR30511:SF0">
    <property type="entry name" value="ALANINE RACEMASE, CATABOLIC-RELATED"/>
    <property type="match status" value="1"/>
</dbReference>
<dbReference type="AlphaFoldDB" id="B8FF86"/>
<evidence type="ECO:0000256" key="2">
    <source>
        <dbReference type="ARBA" id="ARBA00022898"/>
    </source>
</evidence>
<comment type="pathway">
    <text evidence="4">Amino-acid biosynthesis; D-alanine biosynthesis; D-alanine from L-alanine: step 1/1.</text>
</comment>
<dbReference type="InterPro" id="IPR000821">
    <property type="entry name" value="Ala_racemase"/>
</dbReference>
<name>B8FF86_DESAL</name>
<dbReference type="CDD" id="cd00430">
    <property type="entry name" value="PLPDE_III_AR"/>
    <property type="match status" value="1"/>
</dbReference>
<dbReference type="SMART" id="SM01005">
    <property type="entry name" value="Ala_racemase_C"/>
    <property type="match status" value="1"/>
</dbReference>
<dbReference type="GO" id="GO:0005829">
    <property type="term" value="C:cytosol"/>
    <property type="evidence" value="ECO:0007669"/>
    <property type="project" value="TreeGrafter"/>
</dbReference>
<dbReference type="Pfam" id="PF00842">
    <property type="entry name" value="Ala_racemase_C"/>
    <property type="match status" value="1"/>
</dbReference>
<evidence type="ECO:0000313" key="8">
    <source>
        <dbReference type="EMBL" id="ACL03903.1"/>
    </source>
</evidence>
<dbReference type="eggNOG" id="COG0787">
    <property type="taxonomic scope" value="Bacteria"/>
</dbReference>
<dbReference type="InterPro" id="IPR029066">
    <property type="entry name" value="PLP-binding_barrel"/>
</dbReference>
<dbReference type="SUPFAM" id="SSF51419">
    <property type="entry name" value="PLP-binding barrel"/>
    <property type="match status" value="1"/>
</dbReference>
<feature type="modified residue" description="N6-(pyridoxal phosphate)lysine" evidence="4 5">
    <location>
        <position position="35"/>
    </location>
</feature>
<comment type="catalytic activity">
    <reaction evidence="4">
        <text>L-alanine = D-alanine</text>
        <dbReference type="Rhea" id="RHEA:20249"/>
        <dbReference type="ChEBI" id="CHEBI:57416"/>
        <dbReference type="ChEBI" id="CHEBI:57972"/>
        <dbReference type="EC" id="5.1.1.1"/>
    </reaction>
</comment>
<feature type="domain" description="Alanine racemase C-terminal" evidence="7">
    <location>
        <begin position="234"/>
        <end position="362"/>
    </location>
</feature>
<protein>
    <recommendedName>
        <fullName evidence="4">Alanine racemase</fullName>
        <ecNumber evidence="4">5.1.1.1</ecNumber>
    </recommendedName>
</protein>
<dbReference type="HAMAP" id="MF_01201">
    <property type="entry name" value="Ala_racemase"/>
    <property type="match status" value="1"/>
</dbReference>
<evidence type="ECO:0000313" key="9">
    <source>
        <dbReference type="Proteomes" id="UP000000739"/>
    </source>
</evidence>
<sequence length="363" mass="38468">MERKYLEIDLKALAHNYRVLADLAGPGTKMVSVVKADAYGHGLKQAARTLVDCGTYALGVFDPADAAVIRQEGIHVPIVSLSGIFPWEAEDAAKNNIDAVIFSMEAAQALSQAFLEKGETGNVIIKVDTGMGRLGIFPEDLPAFVEALAPLKGIRVTGIASHLAASEIPDHPHTKSQVEAFRSASLSMINDTLANSGAVLEGLAKGVPLARPGIALYGSAPDPEMKGADLLKPVMTFKTRIISLKTLPKGSPISYGMTFTTSRPSLIAAVPVGYADGYFRRLANKGVAIVHGKRVPVVGTVCMNLTMLDVTGLDEVQPGDEVVLLGEKDGQRVTGDELAASAGTISYEIYCSLGHANPRQYKE</sequence>
<dbReference type="GO" id="GO:0030170">
    <property type="term" value="F:pyridoxal phosphate binding"/>
    <property type="evidence" value="ECO:0007669"/>
    <property type="project" value="UniProtKB-UniRule"/>
</dbReference>
<dbReference type="GO" id="GO:0008784">
    <property type="term" value="F:alanine racemase activity"/>
    <property type="evidence" value="ECO:0007669"/>
    <property type="project" value="UniProtKB-UniRule"/>
</dbReference>
<dbReference type="NCBIfam" id="TIGR00492">
    <property type="entry name" value="alr"/>
    <property type="match status" value="1"/>
</dbReference>
<dbReference type="Gene3D" id="2.40.37.10">
    <property type="entry name" value="Lyase, Ornithine Decarboxylase, Chain A, domain 1"/>
    <property type="match status" value="1"/>
</dbReference>
<evidence type="ECO:0000256" key="5">
    <source>
        <dbReference type="PIRSR" id="PIRSR600821-50"/>
    </source>
</evidence>
<feature type="active site" description="Proton acceptor; specific for D-alanine" evidence="4">
    <location>
        <position position="35"/>
    </location>
</feature>
<dbReference type="PRINTS" id="PR00992">
    <property type="entry name" value="ALARACEMASE"/>
</dbReference>
<dbReference type="InterPro" id="IPR001608">
    <property type="entry name" value="Ala_racemase_N"/>
</dbReference>
<dbReference type="GO" id="GO:0030632">
    <property type="term" value="P:D-alanine biosynthetic process"/>
    <property type="evidence" value="ECO:0007669"/>
    <property type="project" value="UniProtKB-UniRule"/>
</dbReference>
<dbReference type="KEGG" id="dal:Dalk_2210"/>
<feature type="binding site" evidence="4 6">
    <location>
        <position position="303"/>
    </location>
    <ligand>
        <name>substrate</name>
    </ligand>
</feature>
<evidence type="ECO:0000256" key="4">
    <source>
        <dbReference type="HAMAP-Rule" id="MF_01201"/>
    </source>
</evidence>
<dbReference type="PANTHER" id="PTHR30511">
    <property type="entry name" value="ALANINE RACEMASE"/>
    <property type="match status" value="1"/>
</dbReference>
<dbReference type="UniPathway" id="UPA00042">
    <property type="reaction ID" value="UER00497"/>
</dbReference>
<reference evidence="8 9" key="1">
    <citation type="journal article" date="2012" name="Environ. Microbiol.">
        <title>The genome sequence of Desulfatibacillum alkenivorans AK-01: a blueprint for anaerobic alkane oxidation.</title>
        <authorList>
            <person name="Callaghan A.V."/>
            <person name="Morris B.E."/>
            <person name="Pereira I.A."/>
            <person name="McInerney M.J."/>
            <person name="Austin R.N."/>
            <person name="Groves J.T."/>
            <person name="Kukor J.J."/>
            <person name="Suflita J.M."/>
            <person name="Young L.Y."/>
            <person name="Zylstra G.J."/>
            <person name="Wawrik B."/>
        </authorList>
    </citation>
    <scope>NUCLEOTIDE SEQUENCE [LARGE SCALE GENOMIC DNA]</scope>
    <source>
        <strain evidence="8 9">AK-01</strain>
    </source>
</reference>
<evidence type="ECO:0000259" key="7">
    <source>
        <dbReference type="SMART" id="SM01005"/>
    </source>
</evidence>
<evidence type="ECO:0000256" key="6">
    <source>
        <dbReference type="PIRSR" id="PIRSR600821-52"/>
    </source>
</evidence>
<proteinExistence type="inferred from homology"/>
<dbReference type="EC" id="5.1.1.1" evidence="4"/>
<evidence type="ECO:0000256" key="1">
    <source>
        <dbReference type="ARBA" id="ARBA00001933"/>
    </source>
</evidence>
<dbReference type="RefSeq" id="WP_015946978.1">
    <property type="nucleotide sequence ID" value="NC_011768.1"/>
</dbReference>
<dbReference type="PROSITE" id="PS00395">
    <property type="entry name" value="ALANINE_RACEMASE"/>
    <property type="match status" value="1"/>
</dbReference>
<evidence type="ECO:0000256" key="3">
    <source>
        <dbReference type="ARBA" id="ARBA00023235"/>
    </source>
</evidence>
<keyword evidence="2 4" id="KW-0663">Pyridoxal phosphate</keyword>
<keyword evidence="3 4" id="KW-0413">Isomerase</keyword>
<dbReference type="InterPro" id="IPR009006">
    <property type="entry name" value="Ala_racemase/Decarboxylase_C"/>
</dbReference>
<dbReference type="SUPFAM" id="SSF50621">
    <property type="entry name" value="Alanine racemase C-terminal domain-like"/>
    <property type="match status" value="1"/>
</dbReference>
<organism evidence="8 9">
    <name type="scientific">Desulfatibacillum aliphaticivorans</name>
    <dbReference type="NCBI Taxonomy" id="218208"/>
    <lineage>
        <taxon>Bacteria</taxon>
        <taxon>Pseudomonadati</taxon>
        <taxon>Thermodesulfobacteriota</taxon>
        <taxon>Desulfobacteria</taxon>
        <taxon>Desulfobacterales</taxon>
        <taxon>Desulfatibacillaceae</taxon>
        <taxon>Desulfatibacillum</taxon>
    </lineage>
</organism>
<comment type="function">
    <text evidence="4">Catalyzes the interconversion of L-alanine and D-alanine. May also act on other amino acids.</text>
</comment>
<accession>B8FF86</accession>
<dbReference type="InterPro" id="IPR020622">
    <property type="entry name" value="Ala_racemase_pyridoxalP-BS"/>
</dbReference>
<dbReference type="Gene3D" id="3.20.20.10">
    <property type="entry name" value="Alanine racemase"/>
    <property type="match status" value="1"/>
</dbReference>
<dbReference type="HOGENOM" id="CLU_028393_2_2_7"/>